<organism evidence="2 3">
    <name type="scientific">Actinokineospora terrae</name>
    <dbReference type="NCBI Taxonomy" id="155974"/>
    <lineage>
        <taxon>Bacteria</taxon>
        <taxon>Bacillati</taxon>
        <taxon>Actinomycetota</taxon>
        <taxon>Actinomycetes</taxon>
        <taxon>Pseudonocardiales</taxon>
        <taxon>Pseudonocardiaceae</taxon>
        <taxon>Actinokineospora</taxon>
    </lineage>
</organism>
<dbReference type="RefSeq" id="WP_092783968.1">
    <property type="nucleotide sequence ID" value="NZ_FOGI01000012.1"/>
</dbReference>
<reference evidence="3" key="1">
    <citation type="submission" date="2016-10" db="EMBL/GenBank/DDBJ databases">
        <authorList>
            <person name="Varghese N."/>
            <person name="Submissions S."/>
        </authorList>
    </citation>
    <scope>NUCLEOTIDE SEQUENCE [LARGE SCALE GENOMIC DNA]</scope>
    <source>
        <strain evidence="3">DSM 44260</strain>
    </source>
</reference>
<evidence type="ECO:0000313" key="3">
    <source>
        <dbReference type="Proteomes" id="UP000199051"/>
    </source>
</evidence>
<protein>
    <submittedName>
        <fullName evidence="2">Uncharacterized protein</fullName>
    </submittedName>
</protein>
<dbReference type="EMBL" id="FOGI01000012">
    <property type="protein sequence ID" value="SES39241.1"/>
    <property type="molecule type" value="Genomic_DNA"/>
</dbReference>
<dbReference type="STRING" id="155974.SAMN04487818_11246"/>
<name>A0A1H9WZL9_9PSEU</name>
<gene>
    <name evidence="2" type="ORF">SAMN04487818_11246</name>
</gene>
<dbReference type="AlphaFoldDB" id="A0A1H9WZL9"/>
<proteinExistence type="predicted"/>
<evidence type="ECO:0000313" key="2">
    <source>
        <dbReference type="EMBL" id="SES39241.1"/>
    </source>
</evidence>
<dbReference type="Proteomes" id="UP000199051">
    <property type="component" value="Unassembled WGS sequence"/>
</dbReference>
<sequence>MSGEDRYVIHNLGNSVGGDIIQQYGSGNIGKQVTTGSGDAVLDKTHQAAPEHQQTVVVHGGDYVDRDKHATHVGDVNHGLHQRPGDPPGPWPQDRQ</sequence>
<accession>A0A1H9WZL9</accession>
<evidence type="ECO:0000256" key="1">
    <source>
        <dbReference type="SAM" id="MobiDB-lite"/>
    </source>
</evidence>
<keyword evidence="3" id="KW-1185">Reference proteome</keyword>
<feature type="region of interest" description="Disordered" evidence="1">
    <location>
        <begin position="67"/>
        <end position="96"/>
    </location>
</feature>
<feature type="compositionally biased region" description="Pro residues" evidence="1">
    <location>
        <begin position="85"/>
        <end position="96"/>
    </location>
</feature>